<gene>
    <name evidence="2" type="ORF">Dac01nite_12910</name>
</gene>
<accession>A0A919Q2R5</accession>
<feature type="region of interest" description="Disordered" evidence="1">
    <location>
        <begin position="113"/>
        <end position="133"/>
    </location>
</feature>
<protein>
    <submittedName>
        <fullName evidence="2">Uncharacterized protein</fullName>
    </submittedName>
</protein>
<reference evidence="2" key="1">
    <citation type="submission" date="2021-01" db="EMBL/GenBank/DDBJ databases">
        <title>Whole genome shotgun sequence of Demequina activiva NBRC 110675.</title>
        <authorList>
            <person name="Komaki H."/>
            <person name="Tamura T."/>
        </authorList>
    </citation>
    <scope>NUCLEOTIDE SEQUENCE</scope>
    <source>
        <strain evidence="2">NBRC 110675</strain>
    </source>
</reference>
<dbReference type="Proteomes" id="UP000652354">
    <property type="component" value="Unassembled WGS sequence"/>
</dbReference>
<evidence type="ECO:0000313" key="3">
    <source>
        <dbReference type="Proteomes" id="UP000652354"/>
    </source>
</evidence>
<sequence>MQNFSRWDVQTPANLNLDSLDDADWHRVVDETGAAGSLLVRVAKSSDGKLVITGLVMGDGIDEVTGQALRAIKPGEIIRTIQWRESGTLPPRSVGALGPTGLARFEGMTERVESHAEASAAPSKRGRRGPTHEELTRFAEVYTKHSTYSDAAMTLAARELGLSRATANRWAARCRNEGLLNLEPREDDQ</sequence>
<dbReference type="EMBL" id="BONR01000002">
    <property type="protein sequence ID" value="GIG54539.1"/>
    <property type="molecule type" value="Genomic_DNA"/>
</dbReference>
<proteinExistence type="predicted"/>
<evidence type="ECO:0000313" key="2">
    <source>
        <dbReference type="EMBL" id="GIG54539.1"/>
    </source>
</evidence>
<evidence type="ECO:0000256" key="1">
    <source>
        <dbReference type="SAM" id="MobiDB-lite"/>
    </source>
</evidence>
<organism evidence="2 3">
    <name type="scientific">Demequina activiva</name>
    <dbReference type="NCBI Taxonomy" id="1582364"/>
    <lineage>
        <taxon>Bacteria</taxon>
        <taxon>Bacillati</taxon>
        <taxon>Actinomycetota</taxon>
        <taxon>Actinomycetes</taxon>
        <taxon>Micrococcales</taxon>
        <taxon>Demequinaceae</taxon>
        <taxon>Demequina</taxon>
    </lineage>
</organism>
<comment type="caution">
    <text evidence="2">The sequence shown here is derived from an EMBL/GenBank/DDBJ whole genome shotgun (WGS) entry which is preliminary data.</text>
</comment>
<name>A0A919Q2R5_9MICO</name>
<dbReference type="AlphaFoldDB" id="A0A919Q2R5"/>
<dbReference type="RefSeq" id="WP_203654631.1">
    <property type="nucleotide sequence ID" value="NZ_BONR01000002.1"/>
</dbReference>
<keyword evidence="3" id="KW-1185">Reference proteome</keyword>